<dbReference type="SUPFAM" id="SSF46767">
    <property type="entry name" value="Methylated DNA-protein cysteine methyltransferase, C-terminal domain"/>
    <property type="match status" value="1"/>
</dbReference>
<dbReference type="GO" id="GO:0003908">
    <property type="term" value="F:methylated-DNA-[protein]-cysteine S-methyltransferase activity"/>
    <property type="evidence" value="ECO:0007669"/>
    <property type="project" value="UniProtKB-EC"/>
</dbReference>
<dbReference type="InterPro" id="IPR036217">
    <property type="entry name" value="MethylDNA_cys_MeTrfase_DNAb"/>
</dbReference>
<keyword evidence="2 9" id="KW-0489">Methyltransferase</keyword>
<organism evidence="9 10">
    <name type="scientific">Haloechinothrix salitolerans</name>
    <dbReference type="NCBI Taxonomy" id="926830"/>
    <lineage>
        <taxon>Bacteria</taxon>
        <taxon>Bacillati</taxon>
        <taxon>Actinomycetota</taxon>
        <taxon>Actinomycetes</taxon>
        <taxon>Pseudonocardiales</taxon>
        <taxon>Pseudonocardiaceae</taxon>
        <taxon>Haloechinothrix</taxon>
    </lineage>
</organism>
<dbReference type="Proteomes" id="UP001596337">
    <property type="component" value="Unassembled WGS sequence"/>
</dbReference>
<dbReference type="Gene3D" id="3.30.160.70">
    <property type="entry name" value="Methylated DNA-protein cysteine methyltransferase domain"/>
    <property type="match status" value="1"/>
</dbReference>
<dbReference type="SUPFAM" id="SSF53155">
    <property type="entry name" value="Methylated DNA-protein cysteine methyltransferase domain"/>
    <property type="match status" value="1"/>
</dbReference>
<dbReference type="Pfam" id="PF01035">
    <property type="entry name" value="DNA_binding_1"/>
    <property type="match status" value="1"/>
</dbReference>
<dbReference type="Gene3D" id="1.10.10.10">
    <property type="entry name" value="Winged helix-like DNA-binding domain superfamily/Winged helix DNA-binding domain"/>
    <property type="match status" value="1"/>
</dbReference>
<dbReference type="NCBIfam" id="TIGR00589">
    <property type="entry name" value="ogt"/>
    <property type="match status" value="1"/>
</dbReference>
<dbReference type="EC" id="2.1.1.63" evidence="9"/>
<gene>
    <name evidence="9" type="ORF">ACFQGD_15830</name>
</gene>
<feature type="domain" description="Methylguanine DNA methyltransferase ribonuclease-like" evidence="8">
    <location>
        <begin position="15"/>
        <end position="78"/>
    </location>
</feature>
<evidence type="ECO:0000313" key="9">
    <source>
        <dbReference type="EMBL" id="MFC6868609.1"/>
    </source>
</evidence>
<accession>A0ABW2C1D5</accession>
<dbReference type="InterPro" id="IPR036631">
    <property type="entry name" value="MGMT_N_sf"/>
</dbReference>
<evidence type="ECO:0000256" key="4">
    <source>
        <dbReference type="ARBA" id="ARBA00022763"/>
    </source>
</evidence>
<dbReference type="CDD" id="cd06445">
    <property type="entry name" value="ATase"/>
    <property type="match status" value="1"/>
</dbReference>
<dbReference type="PROSITE" id="PS00374">
    <property type="entry name" value="MGMT"/>
    <property type="match status" value="1"/>
</dbReference>
<comment type="catalytic activity">
    <reaction evidence="1">
        <text>a 4-O-methyl-thymidine in DNA + L-cysteinyl-[protein] = a thymidine in DNA + S-methyl-L-cysteinyl-[protein]</text>
        <dbReference type="Rhea" id="RHEA:53428"/>
        <dbReference type="Rhea" id="RHEA-COMP:10131"/>
        <dbReference type="Rhea" id="RHEA-COMP:10132"/>
        <dbReference type="Rhea" id="RHEA-COMP:13555"/>
        <dbReference type="Rhea" id="RHEA-COMP:13556"/>
        <dbReference type="ChEBI" id="CHEBI:29950"/>
        <dbReference type="ChEBI" id="CHEBI:82612"/>
        <dbReference type="ChEBI" id="CHEBI:137386"/>
        <dbReference type="ChEBI" id="CHEBI:137387"/>
        <dbReference type="EC" id="2.1.1.63"/>
    </reaction>
</comment>
<feature type="domain" description="Methylated-DNA-[protein]-cysteine S-methyltransferase DNA binding" evidence="7">
    <location>
        <begin position="85"/>
        <end position="168"/>
    </location>
</feature>
<dbReference type="Pfam" id="PF02870">
    <property type="entry name" value="Methyltransf_1N"/>
    <property type="match status" value="1"/>
</dbReference>
<evidence type="ECO:0000256" key="5">
    <source>
        <dbReference type="ARBA" id="ARBA00023204"/>
    </source>
</evidence>
<comment type="caution">
    <text evidence="9">The sequence shown here is derived from an EMBL/GenBank/DDBJ whole genome shotgun (WGS) entry which is preliminary data.</text>
</comment>
<protein>
    <submittedName>
        <fullName evidence="9">Methylated-DNA--[protein]-cysteine S-methyltransferase</fullName>
        <ecNumber evidence="9">2.1.1.63</ecNumber>
    </submittedName>
</protein>
<evidence type="ECO:0000256" key="6">
    <source>
        <dbReference type="ARBA" id="ARBA00049348"/>
    </source>
</evidence>
<proteinExistence type="predicted"/>
<evidence type="ECO:0000313" key="10">
    <source>
        <dbReference type="Proteomes" id="UP001596337"/>
    </source>
</evidence>
<sequence length="182" mass="18838">MTRSPGSTLATADLATPVGRVAVAVSDVGVRAIGWGSADELAEHHDVVPDDTGRADAALAQLAEYFAGERRAFDVPLDWGGVTTTQRRVLRALYDRVPYGSSVTYGELATLSGTGVPARAIGSIMGSNPIPIVVPCHRVLAHDGLGGYSGGAGNGLEVKRWLLTLEGALPPTLDWNPAGLPG</sequence>
<evidence type="ECO:0000256" key="1">
    <source>
        <dbReference type="ARBA" id="ARBA00001286"/>
    </source>
</evidence>
<evidence type="ECO:0000256" key="3">
    <source>
        <dbReference type="ARBA" id="ARBA00022679"/>
    </source>
</evidence>
<dbReference type="GO" id="GO:0032259">
    <property type="term" value="P:methylation"/>
    <property type="evidence" value="ECO:0007669"/>
    <property type="project" value="UniProtKB-KW"/>
</dbReference>
<evidence type="ECO:0000259" key="7">
    <source>
        <dbReference type="Pfam" id="PF01035"/>
    </source>
</evidence>
<dbReference type="PANTHER" id="PTHR10815:SF13">
    <property type="entry name" value="METHYLATED-DNA--PROTEIN-CYSTEINE METHYLTRANSFERASE"/>
    <property type="match status" value="1"/>
</dbReference>
<keyword evidence="3 9" id="KW-0808">Transferase</keyword>
<dbReference type="InterPro" id="IPR036388">
    <property type="entry name" value="WH-like_DNA-bd_sf"/>
</dbReference>
<dbReference type="RefSeq" id="WP_345390457.1">
    <property type="nucleotide sequence ID" value="NZ_BAABLA010000005.1"/>
</dbReference>
<dbReference type="InterPro" id="IPR001497">
    <property type="entry name" value="MethylDNA_cys_MeTrfase_AS"/>
</dbReference>
<reference evidence="10" key="1">
    <citation type="journal article" date="2019" name="Int. J. Syst. Evol. Microbiol.">
        <title>The Global Catalogue of Microorganisms (GCM) 10K type strain sequencing project: providing services to taxonomists for standard genome sequencing and annotation.</title>
        <authorList>
            <consortium name="The Broad Institute Genomics Platform"/>
            <consortium name="The Broad Institute Genome Sequencing Center for Infectious Disease"/>
            <person name="Wu L."/>
            <person name="Ma J."/>
        </authorList>
    </citation>
    <scope>NUCLEOTIDE SEQUENCE [LARGE SCALE GENOMIC DNA]</scope>
    <source>
        <strain evidence="10">KCTC 32255</strain>
    </source>
</reference>
<dbReference type="InterPro" id="IPR008332">
    <property type="entry name" value="MethylG_MeTrfase_N"/>
</dbReference>
<keyword evidence="10" id="KW-1185">Reference proteome</keyword>
<dbReference type="EMBL" id="JBHSXX010000001">
    <property type="protein sequence ID" value="MFC6868609.1"/>
    <property type="molecule type" value="Genomic_DNA"/>
</dbReference>
<comment type="catalytic activity">
    <reaction evidence="6">
        <text>a 6-O-methyl-2'-deoxyguanosine in DNA + L-cysteinyl-[protein] = S-methyl-L-cysteinyl-[protein] + a 2'-deoxyguanosine in DNA</text>
        <dbReference type="Rhea" id="RHEA:24000"/>
        <dbReference type="Rhea" id="RHEA-COMP:10131"/>
        <dbReference type="Rhea" id="RHEA-COMP:10132"/>
        <dbReference type="Rhea" id="RHEA-COMP:11367"/>
        <dbReference type="Rhea" id="RHEA-COMP:11368"/>
        <dbReference type="ChEBI" id="CHEBI:29950"/>
        <dbReference type="ChEBI" id="CHEBI:82612"/>
        <dbReference type="ChEBI" id="CHEBI:85445"/>
        <dbReference type="ChEBI" id="CHEBI:85448"/>
        <dbReference type="EC" id="2.1.1.63"/>
    </reaction>
</comment>
<keyword evidence="5" id="KW-0234">DNA repair</keyword>
<name>A0ABW2C1D5_9PSEU</name>
<evidence type="ECO:0000259" key="8">
    <source>
        <dbReference type="Pfam" id="PF02870"/>
    </source>
</evidence>
<dbReference type="InterPro" id="IPR014048">
    <property type="entry name" value="MethylDNA_cys_MeTrfase_DNA-bd"/>
</dbReference>
<keyword evidence="4" id="KW-0227">DNA damage</keyword>
<evidence type="ECO:0000256" key="2">
    <source>
        <dbReference type="ARBA" id="ARBA00022603"/>
    </source>
</evidence>
<dbReference type="PANTHER" id="PTHR10815">
    <property type="entry name" value="METHYLATED-DNA--PROTEIN-CYSTEINE METHYLTRANSFERASE"/>
    <property type="match status" value="1"/>
</dbReference>